<name>A0A0P7C466_9BACT</name>
<protein>
    <submittedName>
        <fullName evidence="1">Peptidase</fullName>
    </submittedName>
</protein>
<dbReference type="GO" id="GO:0051603">
    <property type="term" value="P:proteolysis involved in protein catabolic process"/>
    <property type="evidence" value="ECO:0007669"/>
    <property type="project" value="InterPro"/>
</dbReference>
<dbReference type="AlphaFoldDB" id="A0A0P7C466"/>
<dbReference type="Gene3D" id="3.60.20.10">
    <property type="entry name" value="Glutamine Phosphoribosylpyrophosphate, subunit 1, domain 1"/>
    <property type="match status" value="1"/>
</dbReference>
<evidence type="ECO:0000313" key="1">
    <source>
        <dbReference type="EMBL" id="KPM46666.1"/>
    </source>
</evidence>
<dbReference type="EMBL" id="LGTQ01000015">
    <property type="protein sequence ID" value="KPM46666.1"/>
    <property type="molecule type" value="Genomic_DNA"/>
</dbReference>
<dbReference type="STRING" id="1605367.AFM12_17935"/>
<dbReference type="GO" id="GO:0005839">
    <property type="term" value="C:proteasome core complex"/>
    <property type="evidence" value="ECO:0007669"/>
    <property type="project" value="InterPro"/>
</dbReference>
<keyword evidence="2" id="KW-1185">Reference proteome</keyword>
<proteinExistence type="predicted"/>
<dbReference type="Proteomes" id="UP000050454">
    <property type="component" value="Unassembled WGS sequence"/>
</dbReference>
<accession>A0A0P7C466</accession>
<dbReference type="InterPro" id="IPR029055">
    <property type="entry name" value="Ntn_hydrolases_N"/>
</dbReference>
<dbReference type="OrthoDB" id="9786336at2"/>
<dbReference type="Pfam" id="PF00227">
    <property type="entry name" value="Proteasome"/>
    <property type="match status" value="1"/>
</dbReference>
<dbReference type="InterPro" id="IPR016545">
    <property type="entry name" value="UCP009120_prtse"/>
</dbReference>
<dbReference type="PATRIC" id="fig|1605367.3.peg.1021"/>
<dbReference type="PIRSF" id="PIRSF009120">
    <property type="entry name" value="UCP009120_prtse"/>
    <property type="match status" value="1"/>
</dbReference>
<dbReference type="SUPFAM" id="SSF56235">
    <property type="entry name" value="N-terminal nucleophile aminohydrolases (Ntn hydrolases)"/>
    <property type="match status" value="1"/>
</dbReference>
<reference evidence="1 2" key="1">
    <citation type="submission" date="2015-07" db="EMBL/GenBank/DDBJ databases">
        <title>The draft genome sequence of Leadbetterella sp. JN14-9.</title>
        <authorList>
            <person name="Liu Y."/>
            <person name="Du J."/>
            <person name="Shao Z."/>
        </authorList>
    </citation>
    <scope>NUCLEOTIDE SEQUENCE [LARGE SCALE GENOMIC DNA]</scope>
    <source>
        <strain evidence="1 2">JN14-9</strain>
    </source>
</reference>
<dbReference type="InterPro" id="IPR001353">
    <property type="entry name" value="Proteasome_sua/b"/>
</dbReference>
<sequence length="245" mass="27945">MTYCLGIKLRKGLVAIADTRITSGSETTTAKKVFVHKYGKYPIFIMTSGLRSVRDKVITYFQELLDEQEGYDRMYKAVNALGDQIKRVSREDRDMLAQSGIVFNIFTIVGGQMEKDAEPKLYLLYPEGNWIEVGEGTPFMIIGNSGYGKPVLNRTINYDSSLEFALKTGFLSFDSTRVSANDVGFPIDVLIFNRETFELEEHRLEEKDLKEITDFWGERLKNSVNEIPDNLVERVLHKSPLFDKG</sequence>
<comment type="caution">
    <text evidence="1">The sequence shown here is derived from an EMBL/GenBank/DDBJ whole genome shotgun (WGS) entry which is preliminary data.</text>
</comment>
<gene>
    <name evidence="1" type="ORF">AFM12_17935</name>
</gene>
<evidence type="ECO:0000313" key="2">
    <source>
        <dbReference type="Proteomes" id="UP000050454"/>
    </source>
</evidence>
<dbReference type="RefSeq" id="WP_055151321.1">
    <property type="nucleotide sequence ID" value="NZ_CAKZPM010000044.1"/>
</dbReference>
<organism evidence="1 2">
    <name type="scientific">Jiulongibacter sediminis</name>
    <dbReference type="NCBI Taxonomy" id="1605367"/>
    <lineage>
        <taxon>Bacteria</taxon>
        <taxon>Pseudomonadati</taxon>
        <taxon>Bacteroidota</taxon>
        <taxon>Cytophagia</taxon>
        <taxon>Cytophagales</taxon>
        <taxon>Leadbetterellaceae</taxon>
        <taxon>Jiulongibacter</taxon>
    </lineage>
</organism>